<dbReference type="InterPro" id="IPR020616">
    <property type="entry name" value="Thiolase_N"/>
</dbReference>
<evidence type="ECO:0000259" key="9">
    <source>
        <dbReference type="Pfam" id="PF02803"/>
    </source>
</evidence>
<dbReference type="PANTHER" id="PTHR43853">
    <property type="entry name" value="3-KETOACYL-COA THIOLASE, PEROXISOMAL"/>
    <property type="match status" value="1"/>
</dbReference>
<feature type="domain" description="Thiolase N-terminal" evidence="8">
    <location>
        <begin position="5"/>
        <end position="262"/>
    </location>
</feature>
<dbReference type="PROSITE" id="PS00737">
    <property type="entry name" value="THIOLASE_2"/>
    <property type="match status" value="1"/>
</dbReference>
<dbReference type="OrthoDB" id="9764892at2"/>
<evidence type="ECO:0000256" key="5">
    <source>
        <dbReference type="ARBA" id="ARBA00024073"/>
    </source>
</evidence>
<dbReference type="InterPro" id="IPR016039">
    <property type="entry name" value="Thiolase-like"/>
</dbReference>
<dbReference type="InterPro" id="IPR020610">
    <property type="entry name" value="Thiolase_AS"/>
</dbReference>
<accession>A0A0S3QRN5</accession>
<comment type="similarity">
    <text evidence="2 7">Belongs to the thiolase-like superfamily. Thiolase family.</text>
</comment>
<proteinExistence type="inferred from homology"/>
<dbReference type="FunFam" id="3.40.47.10:FF:000010">
    <property type="entry name" value="Acetyl-CoA acetyltransferase (Thiolase)"/>
    <property type="match status" value="1"/>
</dbReference>
<keyword evidence="3 7" id="KW-0808">Transferase</keyword>
<dbReference type="InterPro" id="IPR050215">
    <property type="entry name" value="Thiolase-like_sf_Thiolase"/>
</dbReference>
<feature type="active site" description="Acyl-thioester intermediate" evidence="6">
    <location>
        <position position="90"/>
    </location>
</feature>
<name>A0A0S3QRN5_THET7</name>
<evidence type="ECO:0000313" key="10">
    <source>
        <dbReference type="EMBL" id="BAT70981.1"/>
    </source>
</evidence>
<gene>
    <name evidence="10" type="primary">fadA</name>
    <name evidence="10" type="ORF">TST_0171</name>
</gene>
<dbReference type="STRING" id="1298851.TST_0171"/>
<dbReference type="InterPro" id="IPR020617">
    <property type="entry name" value="Thiolase_C"/>
</dbReference>
<organism evidence="10 11">
    <name type="scientific">Thermosulfidibacter takaii (strain DSM 17441 / JCM 13301 / NBRC 103674 / ABI70S6)</name>
    <dbReference type="NCBI Taxonomy" id="1298851"/>
    <lineage>
        <taxon>Bacteria</taxon>
        <taxon>Pseudomonadati</taxon>
        <taxon>Thermosulfidibacterota</taxon>
        <taxon>Thermosulfidibacteria</taxon>
        <taxon>Thermosulfidibacterales</taxon>
        <taxon>Thermosulfidibacteraceae</taxon>
    </lineage>
</organism>
<dbReference type="AlphaFoldDB" id="A0A0S3QRN5"/>
<reference evidence="11" key="1">
    <citation type="journal article" date="2018" name="Science">
        <title>A primordial and reversible TCA cycle in a facultatively chemolithoautotrophic thermophile.</title>
        <authorList>
            <person name="Nunoura T."/>
            <person name="Chikaraishi Y."/>
            <person name="Izaki R."/>
            <person name="Suwa T."/>
            <person name="Sato T."/>
            <person name="Harada T."/>
            <person name="Mori K."/>
            <person name="Kato Y."/>
            <person name="Miyazaki M."/>
            <person name="Shimamura S."/>
            <person name="Yanagawa K."/>
            <person name="Shuto A."/>
            <person name="Ohkouchi N."/>
            <person name="Fujita N."/>
            <person name="Takaki Y."/>
            <person name="Atomi H."/>
            <person name="Takai K."/>
        </authorList>
    </citation>
    <scope>NUCLEOTIDE SEQUENCE [LARGE SCALE GENOMIC DNA]</scope>
    <source>
        <strain evidence="11">DSM 17441 / JCM 13301 / NBRC 103674 / ABI70S6</strain>
    </source>
</reference>
<feature type="domain" description="Thiolase C-terminal" evidence="9">
    <location>
        <begin position="270"/>
        <end position="393"/>
    </location>
</feature>
<dbReference type="NCBIfam" id="TIGR01930">
    <property type="entry name" value="AcCoA-C-Actrans"/>
    <property type="match status" value="1"/>
</dbReference>
<feature type="active site" description="Proton acceptor" evidence="6">
    <location>
        <position position="381"/>
    </location>
</feature>
<dbReference type="PATRIC" id="fig|1298851.3.peg.174"/>
<dbReference type="PROSITE" id="PS00098">
    <property type="entry name" value="THIOLASE_1"/>
    <property type="match status" value="1"/>
</dbReference>
<dbReference type="PIRSF" id="PIRSF000429">
    <property type="entry name" value="Ac-CoA_Ac_transf"/>
    <property type="match status" value="1"/>
</dbReference>
<keyword evidence="4 7" id="KW-0012">Acyltransferase</keyword>
<dbReference type="PANTHER" id="PTHR43853:SF21">
    <property type="entry name" value="STEROID 3-KETOACYL-COA THIOLASE"/>
    <property type="match status" value="1"/>
</dbReference>
<dbReference type="KEGG" id="ttk:TST_0171"/>
<dbReference type="PROSITE" id="PS00099">
    <property type="entry name" value="THIOLASE_3"/>
    <property type="match status" value="1"/>
</dbReference>
<dbReference type="RefSeq" id="WP_068548777.1">
    <property type="nucleotide sequence ID" value="NZ_AP013035.1"/>
</dbReference>
<evidence type="ECO:0000313" key="11">
    <source>
        <dbReference type="Proteomes" id="UP000063234"/>
    </source>
</evidence>
<protein>
    <recommendedName>
        <fullName evidence="5">acetyl-CoA C-acyltransferase</fullName>
        <ecNumber evidence="5">2.3.1.16</ecNumber>
    </recommendedName>
</protein>
<dbReference type="CDD" id="cd00751">
    <property type="entry name" value="thiolase"/>
    <property type="match status" value="1"/>
</dbReference>
<dbReference type="GO" id="GO:0010124">
    <property type="term" value="P:phenylacetate catabolic process"/>
    <property type="evidence" value="ECO:0007669"/>
    <property type="project" value="TreeGrafter"/>
</dbReference>
<dbReference type="Pfam" id="PF02803">
    <property type="entry name" value="Thiolase_C"/>
    <property type="match status" value="1"/>
</dbReference>
<evidence type="ECO:0000259" key="8">
    <source>
        <dbReference type="Pfam" id="PF00108"/>
    </source>
</evidence>
<dbReference type="Proteomes" id="UP000063234">
    <property type="component" value="Chromosome"/>
</dbReference>
<feature type="active site" description="Proton acceptor" evidence="6">
    <location>
        <position position="351"/>
    </location>
</feature>
<dbReference type="InterPro" id="IPR020613">
    <property type="entry name" value="Thiolase_CS"/>
</dbReference>
<dbReference type="GO" id="GO:0006635">
    <property type="term" value="P:fatty acid beta-oxidation"/>
    <property type="evidence" value="ECO:0007669"/>
    <property type="project" value="TreeGrafter"/>
</dbReference>
<dbReference type="Pfam" id="PF00108">
    <property type="entry name" value="Thiolase_N"/>
    <property type="match status" value="1"/>
</dbReference>
<evidence type="ECO:0000256" key="4">
    <source>
        <dbReference type="ARBA" id="ARBA00023315"/>
    </source>
</evidence>
<dbReference type="Gene3D" id="3.40.47.10">
    <property type="match status" value="1"/>
</dbReference>
<sequence length="397" mass="41519">MRDAVIVAAVRTAVGKAPKGSLKDTRPDDLAAIVIAEAVKRAGIDPASVDDVIMGCAFPEGVQGMNVARVALLKAGLPTSVPGMTINRFCSSGLQAIAIAAEKIMCGYADIVVAGGTESMSMVPMGGLSQPANSEMMDTMPGVYLGMGLTAEKVAQKYNISREEQDEFAYHSHMKAAKAIKEGKFEAEIVPVKTRVLKQLPNGRTQEVEIEFKVDEGVRPDTTIEGLAKLKPAFMPPGKGTVTAGNSSQMSDGAAAVVVMSDKKAAELGLKPMAVFRGYAVGAVDPEVMGIGPTVAVPKLLKLTGKKIEDIDLIELNEAFAAQSLACIKILGWQDIMDRINVNGGAIALGHPLGCTGAKLTTQIIYELKRRGGGFGIVTMCIGGGQGAAGLFEIMPD</sequence>
<evidence type="ECO:0000256" key="7">
    <source>
        <dbReference type="RuleBase" id="RU003557"/>
    </source>
</evidence>
<dbReference type="GO" id="GO:0005737">
    <property type="term" value="C:cytoplasm"/>
    <property type="evidence" value="ECO:0007669"/>
    <property type="project" value="UniProtKB-ARBA"/>
</dbReference>
<evidence type="ECO:0000256" key="2">
    <source>
        <dbReference type="ARBA" id="ARBA00010982"/>
    </source>
</evidence>
<dbReference type="SUPFAM" id="SSF53901">
    <property type="entry name" value="Thiolase-like"/>
    <property type="match status" value="2"/>
</dbReference>
<evidence type="ECO:0000256" key="1">
    <source>
        <dbReference type="ARBA" id="ARBA00005189"/>
    </source>
</evidence>
<evidence type="ECO:0000256" key="3">
    <source>
        <dbReference type="ARBA" id="ARBA00022679"/>
    </source>
</evidence>
<dbReference type="InterPro" id="IPR002155">
    <property type="entry name" value="Thiolase"/>
</dbReference>
<dbReference type="GO" id="GO:0003988">
    <property type="term" value="F:acetyl-CoA C-acyltransferase activity"/>
    <property type="evidence" value="ECO:0007669"/>
    <property type="project" value="UniProtKB-EC"/>
</dbReference>
<keyword evidence="11" id="KW-1185">Reference proteome</keyword>
<dbReference type="EC" id="2.3.1.16" evidence="5"/>
<dbReference type="InterPro" id="IPR020615">
    <property type="entry name" value="Thiolase_acyl_enz_int_AS"/>
</dbReference>
<comment type="pathway">
    <text evidence="1">Lipid metabolism.</text>
</comment>
<dbReference type="EMBL" id="AP013035">
    <property type="protein sequence ID" value="BAT70981.1"/>
    <property type="molecule type" value="Genomic_DNA"/>
</dbReference>
<evidence type="ECO:0000256" key="6">
    <source>
        <dbReference type="PIRSR" id="PIRSR000429-1"/>
    </source>
</evidence>